<organism evidence="2 3">
    <name type="scientific">Alternaria dauci</name>
    <dbReference type="NCBI Taxonomy" id="48095"/>
    <lineage>
        <taxon>Eukaryota</taxon>
        <taxon>Fungi</taxon>
        <taxon>Dikarya</taxon>
        <taxon>Ascomycota</taxon>
        <taxon>Pezizomycotina</taxon>
        <taxon>Dothideomycetes</taxon>
        <taxon>Pleosporomycetidae</taxon>
        <taxon>Pleosporales</taxon>
        <taxon>Pleosporineae</taxon>
        <taxon>Pleosporaceae</taxon>
        <taxon>Alternaria</taxon>
        <taxon>Alternaria sect. Porri</taxon>
    </lineage>
</organism>
<feature type="transmembrane region" description="Helical" evidence="1">
    <location>
        <begin position="332"/>
        <end position="350"/>
    </location>
</feature>
<protein>
    <submittedName>
        <fullName evidence="2">Uncharacterized protein</fullName>
    </submittedName>
</protein>
<comment type="caution">
    <text evidence="2">The sequence shown here is derived from an EMBL/GenBank/DDBJ whole genome shotgun (WGS) entry which is preliminary data.</text>
</comment>
<name>A0ABR3UCH3_9PLEO</name>
<keyword evidence="1" id="KW-1133">Transmembrane helix</keyword>
<sequence>MTRTSDLWERCTSISKALWWILCNSPNLHIILLLCSPLFSMIVAERFLADDYEGTDVTCFRQKPGEMQATEPDCPFNRDFFEAPTHSGWPAIYLLLSFTFMSSLIAHRNDPQRLMQVTFWLHFLITTTIRSFSAFSGWTMQPARSSSIWDFNSPDKICWLWLLVECRCWNWTYLGFYDDYYFDEATRTVHDRNRNPIWRFTSEKTGKPSEDAMYTPYSLMFRPWRDIAVRLSYIHLIGNTIRAIWLRYLHFDAPYTAYMNNSEILTLLLFLSLAVYTHARMRTHIYFDDAATESLSNNKSTVPLPQYSATHDLFAFASPHHPFRTALKSRQIFITSICVMATAAVATWEMHHWIPYFWKIVEYVVVSVAGKVLARSWREYAKMWRTRRFEVQSPEQSSITGEPLLLV</sequence>
<proteinExistence type="predicted"/>
<gene>
    <name evidence="2" type="ORF">ACET3X_007626</name>
</gene>
<keyword evidence="1" id="KW-0812">Transmembrane</keyword>
<dbReference type="Proteomes" id="UP001578633">
    <property type="component" value="Chromosome 7"/>
</dbReference>
<feature type="transmembrane region" description="Helical" evidence="1">
    <location>
        <begin position="257"/>
        <end position="276"/>
    </location>
</feature>
<reference evidence="2 3" key="1">
    <citation type="submission" date="2024-09" db="EMBL/GenBank/DDBJ databases">
        <title>T2T genomes of carrot and Alternaria dauci and their utility for understanding host-pathogen interaction during carrot leaf blight disease.</title>
        <authorList>
            <person name="Liu W."/>
            <person name="Xu S."/>
            <person name="Ou C."/>
            <person name="Liu X."/>
            <person name="Zhuang F."/>
            <person name="Deng X.W."/>
        </authorList>
    </citation>
    <scope>NUCLEOTIDE SEQUENCE [LARGE SCALE GENOMIC DNA]</scope>
    <source>
        <strain evidence="2 3">A2016</strain>
    </source>
</reference>
<feature type="transmembrane region" description="Helical" evidence="1">
    <location>
        <begin position="17"/>
        <end position="39"/>
    </location>
</feature>
<keyword evidence="1" id="KW-0472">Membrane</keyword>
<accession>A0ABR3UCH3</accession>
<evidence type="ECO:0000256" key="1">
    <source>
        <dbReference type="SAM" id="Phobius"/>
    </source>
</evidence>
<dbReference type="RefSeq" id="XP_069304789.1">
    <property type="nucleotide sequence ID" value="XM_069453793.1"/>
</dbReference>
<evidence type="ECO:0000313" key="2">
    <source>
        <dbReference type="EMBL" id="KAL1794205.1"/>
    </source>
</evidence>
<feature type="transmembrane region" description="Helical" evidence="1">
    <location>
        <begin position="88"/>
        <end position="107"/>
    </location>
</feature>
<evidence type="ECO:0000313" key="3">
    <source>
        <dbReference type="Proteomes" id="UP001578633"/>
    </source>
</evidence>
<dbReference type="GeneID" id="96087948"/>
<feature type="transmembrane region" description="Helical" evidence="1">
    <location>
        <begin position="119"/>
        <end position="138"/>
    </location>
</feature>
<keyword evidence="3" id="KW-1185">Reference proteome</keyword>
<dbReference type="EMBL" id="JBHGVX010000007">
    <property type="protein sequence ID" value="KAL1794205.1"/>
    <property type="molecule type" value="Genomic_DNA"/>
</dbReference>